<protein>
    <submittedName>
        <fullName evidence="2">Uncharacterized protein</fullName>
    </submittedName>
</protein>
<feature type="region of interest" description="Disordered" evidence="1">
    <location>
        <begin position="88"/>
        <end position="137"/>
    </location>
</feature>
<dbReference type="RefSeq" id="XP_045263657.1">
    <property type="nucleotide sequence ID" value="XM_045400984.1"/>
</dbReference>
<feature type="compositionally biased region" description="Basic and acidic residues" evidence="1">
    <location>
        <begin position="439"/>
        <end position="450"/>
    </location>
</feature>
<proteinExistence type="predicted"/>
<evidence type="ECO:0000313" key="3">
    <source>
        <dbReference type="Proteomes" id="UP000613401"/>
    </source>
</evidence>
<name>A0A8H4FJF0_COLGL</name>
<dbReference type="AlphaFoldDB" id="A0A8H4FJF0"/>
<dbReference type="Proteomes" id="UP000613401">
    <property type="component" value="Unassembled WGS sequence"/>
</dbReference>
<keyword evidence="3" id="KW-1185">Reference proteome</keyword>
<evidence type="ECO:0000313" key="2">
    <source>
        <dbReference type="EMBL" id="KAF3804498.1"/>
    </source>
</evidence>
<feature type="compositionally biased region" description="Acidic residues" evidence="1">
    <location>
        <begin position="126"/>
        <end position="137"/>
    </location>
</feature>
<feature type="compositionally biased region" description="Low complexity" evidence="1">
    <location>
        <begin position="379"/>
        <end position="395"/>
    </location>
</feature>
<reference evidence="2" key="2">
    <citation type="submission" date="2020-03" db="EMBL/GenBank/DDBJ databases">
        <authorList>
            <person name="Fu F.-F."/>
            <person name="Chen J."/>
        </authorList>
    </citation>
    <scope>NUCLEOTIDE SEQUENCE</scope>
    <source>
        <strain evidence="2">Lc1</strain>
    </source>
</reference>
<organism evidence="2 3">
    <name type="scientific">Colletotrichum gloeosporioides</name>
    <name type="common">Anthracnose fungus</name>
    <name type="synonym">Glomerella cingulata</name>
    <dbReference type="NCBI Taxonomy" id="474922"/>
    <lineage>
        <taxon>Eukaryota</taxon>
        <taxon>Fungi</taxon>
        <taxon>Dikarya</taxon>
        <taxon>Ascomycota</taxon>
        <taxon>Pezizomycotina</taxon>
        <taxon>Sordariomycetes</taxon>
        <taxon>Hypocreomycetidae</taxon>
        <taxon>Glomerellales</taxon>
        <taxon>Glomerellaceae</taxon>
        <taxon>Colletotrichum</taxon>
        <taxon>Colletotrichum gloeosporioides species complex</taxon>
    </lineage>
</organism>
<evidence type="ECO:0000256" key="1">
    <source>
        <dbReference type="SAM" id="MobiDB-lite"/>
    </source>
</evidence>
<feature type="compositionally biased region" description="Low complexity" evidence="1">
    <location>
        <begin position="464"/>
        <end position="474"/>
    </location>
</feature>
<accession>A0A8H4FJF0</accession>
<feature type="region of interest" description="Disordered" evidence="1">
    <location>
        <begin position="297"/>
        <end position="474"/>
    </location>
</feature>
<feature type="compositionally biased region" description="Acidic residues" evidence="1">
    <location>
        <begin position="94"/>
        <end position="103"/>
    </location>
</feature>
<sequence>MGGKVWSPAEERVYWRTIVPQSQKRAGRGPLPPKSWEDLAVVMQSTLRDDAKRNYTALGLFEHYFQNIEKGRVSPNATKYVREHKETLARVNQEEEETEIEGDITDKDATISDHSQTLPSSRTGETTEEEEMSDAIDIYEDKENRAVSSTRKPLTSISFSDANQAEEADMGVDSRAYLSISYNFPRPGFNYQHPTSAERSTIDSLRFRGPAPGFEHPYQGYHDRFQNNLAHRRNQSMFLPHDQVPAHFRGNSEDYEPGGRYFCLPAPDYRFAQPTQDYYGLSPIQTQVAPSHSLGFSVSRQQYSPPTADFSPGMSFDVSSHRRTGFTSERSSSGPHYHSSQPSSSMLQSATNGSSVGHSHARAPSSTTTQNDYYGRQPSPTSTSGMSKSSCSSNSARPEQTLKRKWTHEEENVERQARQQAMRDRHDQRGEPEGTSFKHSYEDSRNEGNHLRSQYSTAPGSLHPSQTPSSATVSATSYYTSMGPHVSQPFGADGRGNAPENSPPTYFSDGEGLWYSQDIPGVITNPEPAYHYGKSAGEHRRFAASMAVTEETGDTRAIKSEGEFMAFEVPSPAERGFTGANSASHNHVQ</sequence>
<feature type="compositionally biased region" description="Basic and acidic residues" evidence="1">
    <location>
        <begin position="407"/>
        <end position="432"/>
    </location>
</feature>
<dbReference type="GeneID" id="69008023"/>
<feature type="compositionally biased region" description="Low complexity" evidence="1">
    <location>
        <begin position="328"/>
        <end position="349"/>
    </location>
</feature>
<comment type="caution">
    <text evidence="2">The sequence shown here is derived from an EMBL/GenBank/DDBJ whole genome shotgun (WGS) entry which is preliminary data.</text>
</comment>
<feature type="compositionally biased region" description="Polar residues" evidence="1">
    <location>
        <begin position="112"/>
        <end position="124"/>
    </location>
</feature>
<dbReference type="EMBL" id="WVTB01000050">
    <property type="protein sequence ID" value="KAF3804498.1"/>
    <property type="molecule type" value="Genomic_DNA"/>
</dbReference>
<gene>
    <name evidence="2" type="ORF">GCG54_00000852</name>
</gene>
<reference evidence="2" key="1">
    <citation type="journal article" date="2020" name="Phytopathology">
        <title>Genome sequence and comparative analysis of Colletotrichum gloeosporioides isolated from Liriodendron leaves.</title>
        <authorList>
            <person name="Fu F.F."/>
            <person name="Hao Z."/>
            <person name="Wang P."/>
            <person name="Lu Y."/>
            <person name="Xue L.J."/>
            <person name="Wei G."/>
            <person name="Tian Y."/>
            <person name="Baishi H."/>
            <person name="Xu H."/>
            <person name="Shi J."/>
            <person name="Cheng T."/>
            <person name="Wang G."/>
            <person name="Yi Y."/>
            <person name="Chen J."/>
        </authorList>
    </citation>
    <scope>NUCLEOTIDE SEQUENCE</scope>
    <source>
        <strain evidence="2">Lc1</strain>
    </source>
</reference>